<feature type="compositionally biased region" description="Polar residues" evidence="1">
    <location>
        <begin position="67"/>
        <end position="81"/>
    </location>
</feature>
<dbReference type="PANTHER" id="PTHR34921:SF1">
    <property type="entry name" value="MEIOTIC RECOMBINATION PROTEIN REC114"/>
    <property type="match status" value="1"/>
</dbReference>
<proteinExistence type="predicted"/>
<sequence length="175" mass="19480">EGFSLIESHKWLKVMHRSDCLLFGSKTKNENRMFRVQFSGDSKEKSVEHCSSCVKKLQLYVSVQVSEGHSQPPDSSQTQPGCSDLPPATEVQRLECEAVEPEAGARSMTLEGKLTVPQLAQSMMGLSKLALPLAYQHSTWSTEELGPFLHLCLLDQNFPAFVEGVEGELRKLIED</sequence>
<evidence type="ECO:0000256" key="1">
    <source>
        <dbReference type="SAM" id="MobiDB-lite"/>
    </source>
</evidence>
<dbReference type="FunCoup" id="H3B9L5">
    <property type="interactions" value="1"/>
</dbReference>
<name>H3B9L5_LATCH</name>
<reference evidence="3" key="1">
    <citation type="submission" date="2011-08" db="EMBL/GenBank/DDBJ databases">
        <title>The draft genome of Latimeria chalumnae.</title>
        <authorList>
            <person name="Di Palma F."/>
            <person name="Alfoldi J."/>
            <person name="Johnson J."/>
            <person name="Berlin A."/>
            <person name="Gnerre S."/>
            <person name="Jaffe D."/>
            <person name="MacCallum I."/>
            <person name="Young S."/>
            <person name="Walker B.J."/>
            <person name="Lander E."/>
            <person name="Lindblad-Toh K."/>
        </authorList>
    </citation>
    <scope>NUCLEOTIDE SEQUENCE [LARGE SCALE GENOMIC DNA]</scope>
    <source>
        <strain evidence="3">Wild caught</strain>
    </source>
</reference>
<dbReference type="eggNOG" id="ENOG502S157">
    <property type="taxonomic scope" value="Eukaryota"/>
</dbReference>
<dbReference type="GeneTree" id="ENSGT00390000007235"/>
<evidence type="ECO:0000313" key="3">
    <source>
        <dbReference type="Proteomes" id="UP000008672"/>
    </source>
</evidence>
<dbReference type="OMA" id="RYGRFML"/>
<protein>
    <submittedName>
        <fullName evidence="2">REC114 meiotic recombination protein</fullName>
    </submittedName>
</protein>
<dbReference type="InterPro" id="IPR029168">
    <property type="entry name" value="REC114L"/>
</dbReference>
<dbReference type="Proteomes" id="UP000008672">
    <property type="component" value="Unassembled WGS sequence"/>
</dbReference>
<evidence type="ECO:0000313" key="2">
    <source>
        <dbReference type="Ensembl" id="ENSLACP00000018586.1"/>
    </source>
</evidence>
<dbReference type="Pfam" id="PF15165">
    <property type="entry name" value="REC114-like"/>
    <property type="match status" value="1"/>
</dbReference>
<dbReference type="KEGG" id="lcm:102360487"/>
<dbReference type="AlphaFoldDB" id="H3B9L5"/>
<dbReference type="PANTHER" id="PTHR34921">
    <property type="entry name" value="MEIOTIC RECOMBINATION PROTEIN REC114"/>
    <property type="match status" value="1"/>
</dbReference>
<dbReference type="EMBL" id="AFYH01077094">
    <property type="status" value="NOT_ANNOTATED_CDS"/>
    <property type="molecule type" value="Genomic_DNA"/>
</dbReference>
<reference evidence="2" key="3">
    <citation type="submission" date="2025-09" db="UniProtKB">
        <authorList>
            <consortium name="Ensembl"/>
        </authorList>
    </citation>
    <scope>IDENTIFICATION</scope>
</reference>
<dbReference type="Ensembl" id="ENSLACT00000018719.1">
    <property type="protein sequence ID" value="ENSLACP00000018586.1"/>
    <property type="gene ID" value="ENSLACG00000016366.1"/>
</dbReference>
<feature type="region of interest" description="Disordered" evidence="1">
    <location>
        <begin position="67"/>
        <end position="87"/>
    </location>
</feature>
<dbReference type="HOGENOM" id="CLU_101822_1_0_1"/>
<reference evidence="2" key="2">
    <citation type="submission" date="2025-08" db="UniProtKB">
        <authorList>
            <consortium name="Ensembl"/>
        </authorList>
    </citation>
    <scope>IDENTIFICATION</scope>
</reference>
<dbReference type="EMBL" id="AFYH01077095">
    <property type="status" value="NOT_ANNOTATED_CDS"/>
    <property type="molecule type" value="Genomic_DNA"/>
</dbReference>
<dbReference type="STRING" id="7897.ENSLACP00000018586"/>
<gene>
    <name evidence="2" type="primary">REC114</name>
</gene>
<dbReference type="OrthoDB" id="6479200at2759"/>
<keyword evidence="3" id="KW-1185">Reference proteome</keyword>
<organism evidence="2 3">
    <name type="scientific">Latimeria chalumnae</name>
    <name type="common">Coelacanth</name>
    <dbReference type="NCBI Taxonomy" id="7897"/>
    <lineage>
        <taxon>Eukaryota</taxon>
        <taxon>Metazoa</taxon>
        <taxon>Chordata</taxon>
        <taxon>Craniata</taxon>
        <taxon>Vertebrata</taxon>
        <taxon>Euteleostomi</taxon>
        <taxon>Coelacanthiformes</taxon>
        <taxon>Coelacanthidae</taxon>
        <taxon>Latimeria</taxon>
    </lineage>
</organism>
<accession>H3B9L5</accession>
<dbReference type="InParanoid" id="H3B9L5"/>